<keyword evidence="4 7" id="KW-0812">Transmembrane</keyword>
<comment type="subcellular location">
    <subcellularLocation>
        <location evidence="1 7">Cell membrane</location>
        <topology evidence="1 7">Multi-pass membrane protein</topology>
    </subcellularLocation>
</comment>
<sequence length="260" mass="28285">MNTKTMSPRNAMLSMRFGVIILLLVIWQVLVTIHAMPSMTPAPWEVLVSIGTTLFSAHFWAALLQTVSASLAGWAIAAVLGVLLGLIIGSLAPVERATSALIDIGRSFPMIALLPVVILFLGANIRMEIFMVAISCLWPVLVQTIYGARRIESALNDTIRMFRIPLLLRFRKVMLPSASPFIATGLRISASIAVLVAVSTEVLSQNPGLGRQITLAQETQNWDVAFAYLFFTGLLGWGLAAGLGKLENRLLAWNRRSNAS</sequence>
<dbReference type="PANTHER" id="PTHR30151:SF0">
    <property type="entry name" value="ABC TRANSPORTER PERMEASE PROTEIN MJ0413-RELATED"/>
    <property type="match status" value="1"/>
</dbReference>
<dbReference type="Pfam" id="PF00528">
    <property type="entry name" value="BPD_transp_1"/>
    <property type="match status" value="1"/>
</dbReference>
<dbReference type="InterPro" id="IPR000515">
    <property type="entry name" value="MetI-like"/>
</dbReference>
<dbReference type="PROSITE" id="PS50928">
    <property type="entry name" value="ABC_TM1"/>
    <property type="match status" value="1"/>
</dbReference>
<name>A0A940PRR8_9MICO</name>
<dbReference type="SUPFAM" id="SSF161098">
    <property type="entry name" value="MetI-like"/>
    <property type="match status" value="1"/>
</dbReference>
<comment type="similarity">
    <text evidence="7">Belongs to the binding-protein-dependent transport system permease family.</text>
</comment>
<evidence type="ECO:0000256" key="2">
    <source>
        <dbReference type="ARBA" id="ARBA00022448"/>
    </source>
</evidence>
<accession>A0A940PRR8</accession>
<dbReference type="Gene3D" id="1.10.3720.10">
    <property type="entry name" value="MetI-like"/>
    <property type="match status" value="1"/>
</dbReference>
<organism evidence="9 10">
    <name type="scientific">Leucobacter exalbidus</name>
    <dbReference type="NCBI Taxonomy" id="662960"/>
    <lineage>
        <taxon>Bacteria</taxon>
        <taxon>Bacillati</taxon>
        <taxon>Actinomycetota</taxon>
        <taxon>Actinomycetes</taxon>
        <taxon>Micrococcales</taxon>
        <taxon>Microbacteriaceae</taxon>
        <taxon>Leucobacter</taxon>
    </lineage>
</organism>
<feature type="transmembrane region" description="Helical" evidence="7">
    <location>
        <begin position="59"/>
        <end position="92"/>
    </location>
</feature>
<evidence type="ECO:0000256" key="5">
    <source>
        <dbReference type="ARBA" id="ARBA00022989"/>
    </source>
</evidence>
<evidence type="ECO:0000256" key="7">
    <source>
        <dbReference type="RuleBase" id="RU363032"/>
    </source>
</evidence>
<keyword evidence="5 7" id="KW-1133">Transmembrane helix</keyword>
<reference evidence="9" key="1">
    <citation type="submission" date="2021-02" db="EMBL/GenBank/DDBJ databases">
        <title>Sequencing the genomes of 1000 actinobacteria strains.</title>
        <authorList>
            <person name="Klenk H.-P."/>
        </authorList>
    </citation>
    <scope>NUCLEOTIDE SEQUENCE</scope>
    <source>
        <strain evidence="9">DSM 22850</strain>
    </source>
</reference>
<evidence type="ECO:0000256" key="3">
    <source>
        <dbReference type="ARBA" id="ARBA00022475"/>
    </source>
</evidence>
<gene>
    <name evidence="9" type="ORF">JOF28_001576</name>
</gene>
<evidence type="ECO:0000313" key="10">
    <source>
        <dbReference type="Proteomes" id="UP000675163"/>
    </source>
</evidence>
<evidence type="ECO:0000256" key="6">
    <source>
        <dbReference type="ARBA" id="ARBA00023136"/>
    </source>
</evidence>
<feature type="transmembrane region" description="Helical" evidence="7">
    <location>
        <begin position="173"/>
        <end position="198"/>
    </location>
</feature>
<dbReference type="RefSeq" id="WP_209705272.1">
    <property type="nucleotide sequence ID" value="NZ_JAFIDA010000001.1"/>
</dbReference>
<dbReference type="Proteomes" id="UP000675163">
    <property type="component" value="Unassembled WGS sequence"/>
</dbReference>
<dbReference type="CDD" id="cd06261">
    <property type="entry name" value="TM_PBP2"/>
    <property type="match status" value="1"/>
</dbReference>
<keyword evidence="6 7" id="KW-0472">Membrane</keyword>
<feature type="domain" description="ABC transmembrane type-1" evidence="8">
    <location>
        <begin position="63"/>
        <end position="241"/>
    </location>
</feature>
<keyword evidence="10" id="KW-1185">Reference proteome</keyword>
<feature type="transmembrane region" description="Helical" evidence="7">
    <location>
        <begin position="104"/>
        <end position="123"/>
    </location>
</feature>
<feature type="transmembrane region" description="Helical" evidence="7">
    <location>
        <begin position="225"/>
        <end position="246"/>
    </location>
</feature>
<keyword evidence="2 7" id="KW-0813">Transport</keyword>
<dbReference type="GO" id="GO:0055085">
    <property type="term" value="P:transmembrane transport"/>
    <property type="evidence" value="ECO:0007669"/>
    <property type="project" value="InterPro"/>
</dbReference>
<comment type="caution">
    <text evidence="9">The sequence shown here is derived from an EMBL/GenBank/DDBJ whole genome shotgun (WGS) entry which is preliminary data.</text>
</comment>
<proteinExistence type="inferred from homology"/>
<evidence type="ECO:0000313" key="9">
    <source>
        <dbReference type="EMBL" id="MBP1326344.1"/>
    </source>
</evidence>
<dbReference type="InterPro" id="IPR035906">
    <property type="entry name" value="MetI-like_sf"/>
</dbReference>
<dbReference type="AlphaFoldDB" id="A0A940PRR8"/>
<keyword evidence="3" id="KW-1003">Cell membrane</keyword>
<protein>
    <submittedName>
        <fullName evidence="9">NitT/TauT family transport system permease protein</fullName>
    </submittedName>
</protein>
<dbReference type="EMBL" id="JAFIDA010000001">
    <property type="protein sequence ID" value="MBP1326344.1"/>
    <property type="molecule type" value="Genomic_DNA"/>
</dbReference>
<dbReference type="PANTHER" id="PTHR30151">
    <property type="entry name" value="ALKANE SULFONATE ABC TRANSPORTER-RELATED, MEMBRANE SUBUNIT"/>
    <property type="match status" value="1"/>
</dbReference>
<evidence type="ECO:0000256" key="4">
    <source>
        <dbReference type="ARBA" id="ARBA00022692"/>
    </source>
</evidence>
<evidence type="ECO:0000259" key="8">
    <source>
        <dbReference type="PROSITE" id="PS50928"/>
    </source>
</evidence>
<dbReference type="GO" id="GO:0005886">
    <property type="term" value="C:plasma membrane"/>
    <property type="evidence" value="ECO:0007669"/>
    <property type="project" value="UniProtKB-SubCell"/>
</dbReference>
<evidence type="ECO:0000256" key="1">
    <source>
        <dbReference type="ARBA" id="ARBA00004651"/>
    </source>
</evidence>